<dbReference type="InterPro" id="IPR012677">
    <property type="entry name" value="Nucleotide-bd_a/b_plait_sf"/>
</dbReference>
<dbReference type="SUPFAM" id="SSF54928">
    <property type="entry name" value="RNA-binding domain, RBD"/>
    <property type="match status" value="1"/>
</dbReference>
<evidence type="ECO:0000313" key="4">
    <source>
        <dbReference type="EMBL" id="MDC0741407.1"/>
    </source>
</evidence>
<evidence type="ECO:0000259" key="3">
    <source>
        <dbReference type="PROSITE" id="PS50102"/>
    </source>
</evidence>
<evidence type="ECO:0000313" key="5">
    <source>
        <dbReference type="Proteomes" id="UP001221411"/>
    </source>
</evidence>
<gene>
    <name evidence="4" type="ORF">POL67_08625</name>
</gene>
<dbReference type="PANTHER" id="PTHR48027">
    <property type="entry name" value="HETEROGENEOUS NUCLEAR RIBONUCLEOPROTEIN 87F-RELATED"/>
    <property type="match status" value="1"/>
</dbReference>
<organism evidence="4 5">
    <name type="scientific">Polyangium mundeleinium</name>
    <dbReference type="NCBI Taxonomy" id="2995306"/>
    <lineage>
        <taxon>Bacteria</taxon>
        <taxon>Pseudomonadati</taxon>
        <taxon>Myxococcota</taxon>
        <taxon>Polyangia</taxon>
        <taxon>Polyangiales</taxon>
        <taxon>Polyangiaceae</taxon>
        <taxon>Polyangium</taxon>
    </lineage>
</organism>
<accession>A0ABT5EHX5</accession>
<dbReference type="PROSITE" id="PS50102">
    <property type="entry name" value="RRM"/>
    <property type="match status" value="1"/>
</dbReference>
<protein>
    <submittedName>
        <fullName evidence="4">RNA-binding protein</fullName>
    </submittedName>
</protein>
<comment type="caution">
    <text evidence="4">The sequence shown here is derived from an EMBL/GenBank/DDBJ whole genome shotgun (WGS) entry which is preliminary data.</text>
</comment>
<proteinExistence type="predicted"/>
<feature type="region of interest" description="Disordered" evidence="2">
    <location>
        <begin position="67"/>
        <end position="155"/>
    </location>
</feature>
<dbReference type="InterPro" id="IPR052462">
    <property type="entry name" value="SLIRP/GR-RBP-like"/>
</dbReference>
<reference evidence="4 5" key="1">
    <citation type="submission" date="2022-11" db="EMBL/GenBank/DDBJ databases">
        <title>Minimal conservation of predation-associated metabolite biosynthetic gene clusters underscores biosynthetic potential of Myxococcota including descriptions for ten novel species: Archangium lansinium sp. nov., Myxococcus landrumus sp. nov., Nannocystis bai.</title>
        <authorList>
            <person name="Ahearne A."/>
            <person name="Stevens C."/>
            <person name="Dowd S."/>
        </authorList>
    </citation>
    <scope>NUCLEOTIDE SEQUENCE [LARGE SCALE GENOMIC DNA]</scope>
    <source>
        <strain evidence="4 5">RJM3</strain>
    </source>
</reference>
<dbReference type="Pfam" id="PF00076">
    <property type="entry name" value="RRM_1"/>
    <property type="match status" value="1"/>
</dbReference>
<name>A0ABT5EHX5_9BACT</name>
<feature type="compositionally biased region" description="Basic and acidic residues" evidence="2">
    <location>
        <begin position="143"/>
        <end position="155"/>
    </location>
</feature>
<keyword evidence="5" id="KW-1185">Reference proteome</keyword>
<dbReference type="SMART" id="SM00360">
    <property type="entry name" value="RRM"/>
    <property type="match status" value="1"/>
</dbReference>
<evidence type="ECO:0000256" key="1">
    <source>
        <dbReference type="ARBA" id="ARBA00022884"/>
    </source>
</evidence>
<dbReference type="Proteomes" id="UP001221411">
    <property type="component" value="Unassembled WGS sequence"/>
</dbReference>
<sequence length="155" mass="14827">MSKRLYVGNLAFHSTEESVRSAFQSAGVEVVGVQVMTDRVTGQSRGFGFVDVAGDKEAQAAIDALHGKSLDGRTLTVNEARERTPGGGGGGGGGFRGGGGGGMGGGGGGGGGYGGGGGGGGRGGGGGGRGGDRRGGRGGGGGGRDRGRGDRGDRW</sequence>
<dbReference type="InterPro" id="IPR000504">
    <property type="entry name" value="RRM_dom"/>
</dbReference>
<feature type="compositionally biased region" description="Gly residues" evidence="2">
    <location>
        <begin position="85"/>
        <end position="129"/>
    </location>
</feature>
<evidence type="ECO:0000256" key="2">
    <source>
        <dbReference type="SAM" id="MobiDB-lite"/>
    </source>
</evidence>
<dbReference type="RefSeq" id="WP_271916640.1">
    <property type="nucleotide sequence ID" value="NZ_JAQNDO010000001.1"/>
</dbReference>
<dbReference type="InterPro" id="IPR035979">
    <property type="entry name" value="RBD_domain_sf"/>
</dbReference>
<feature type="domain" description="RRM" evidence="3">
    <location>
        <begin position="3"/>
        <end position="82"/>
    </location>
</feature>
<keyword evidence="1" id="KW-0694">RNA-binding</keyword>
<dbReference type="Gene3D" id="3.30.70.330">
    <property type="match status" value="1"/>
</dbReference>
<dbReference type="EMBL" id="JAQNDO010000001">
    <property type="protein sequence ID" value="MDC0741407.1"/>
    <property type="molecule type" value="Genomic_DNA"/>
</dbReference>